<dbReference type="AlphaFoldDB" id="A0A371Z412"/>
<evidence type="ECO:0008006" key="4">
    <source>
        <dbReference type="Google" id="ProtNLM"/>
    </source>
</evidence>
<dbReference type="EMBL" id="QUWV01000014">
    <property type="protein sequence ID" value="RFD21201.1"/>
    <property type="molecule type" value="Genomic_DNA"/>
</dbReference>
<name>A0A371Z412_9PROT</name>
<organism evidence="2 3">
    <name type="scientific">Komagataeibacter melaceti</name>
    <dbReference type="NCBI Taxonomy" id="2766577"/>
    <lineage>
        <taxon>Bacteria</taxon>
        <taxon>Pseudomonadati</taxon>
        <taxon>Pseudomonadota</taxon>
        <taxon>Alphaproteobacteria</taxon>
        <taxon>Acetobacterales</taxon>
        <taxon>Acetobacteraceae</taxon>
        <taxon>Komagataeibacter</taxon>
    </lineage>
</organism>
<gene>
    <name evidence="2" type="ORF">DY926_01650</name>
</gene>
<reference evidence="2 3" key="1">
    <citation type="submission" date="2018-08" db="EMBL/GenBank/DDBJ databases">
        <title>Komagataeibacter sp. AV 382.</title>
        <authorList>
            <person name="Skraban J."/>
            <person name="Trcek J."/>
        </authorList>
    </citation>
    <scope>NUCLEOTIDE SEQUENCE [LARGE SCALE GENOMIC DNA]</scope>
    <source>
        <strain evidence="2 3">AV 382</strain>
    </source>
</reference>
<feature type="signal peptide" evidence="1">
    <location>
        <begin position="1"/>
        <end position="21"/>
    </location>
</feature>
<sequence>MAALALLALAMTVLACPPAHAAPRHATPPAPAQLYGLPEACLAHVIAAPLLTNSGSPIIPATFNATSGLSYVSVTQGRMGVYAGSPYDFPVESTIRIQTIAGTGKTYTTVLNELRISNGTAQGIPAVMEGIGRPQINDQPVLGIIGYDILSNYNVLFDFPARRMVLFLTTDTPECTPNANWLGADAMGTPLLPDTTRRLTGITVQIGEHPVRMEIEPGADMSSLTRKVARTIGLSGAILHQDMNVRTNAGRILTGHRHHFDNVTIGAWRDLPLDVNIEKTTYNVLGMNFLRRRRILLAFPQGMLFMTPQQAMPDDRGQATHGLLSTRTAVARLIDMSPPADATPPARPDGAPPPP</sequence>
<accession>A0A371Z412</accession>
<evidence type="ECO:0000313" key="3">
    <source>
        <dbReference type="Proteomes" id="UP000262371"/>
    </source>
</evidence>
<evidence type="ECO:0000256" key="1">
    <source>
        <dbReference type="SAM" id="SignalP"/>
    </source>
</evidence>
<keyword evidence="3" id="KW-1185">Reference proteome</keyword>
<comment type="caution">
    <text evidence="2">The sequence shown here is derived from an EMBL/GenBank/DDBJ whole genome shotgun (WGS) entry which is preliminary data.</text>
</comment>
<keyword evidence="1" id="KW-0732">Signal</keyword>
<dbReference type="Proteomes" id="UP000262371">
    <property type="component" value="Unassembled WGS sequence"/>
</dbReference>
<dbReference type="Pfam" id="PF13975">
    <property type="entry name" value="gag-asp_proteas"/>
    <property type="match status" value="1"/>
</dbReference>
<feature type="chain" id="PRO_5016877921" description="Aspartyl protease" evidence="1">
    <location>
        <begin position="22"/>
        <end position="355"/>
    </location>
</feature>
<proteinExistence type="predicted"/>
<evidence type="ECO:0000313" key="2">
    <source>
        <dbReference type="EMBL" id="RFD21201.1"/>
    </source>
</evidence>
<dbReference type="Gene3D" id="2.40.70.10">
    <property type="entry name" value="Acid Proteases"/>
    <property type="match status" value="2"/>
</dbReference>
<dbReference type="SUPFAM" id="SSF50630">
    <property type="entry name" value="Acid proteases"/>
    <property type="match status" value="1"/>
</dbReference>
<dbReference type="InterPro" id="IPR021109">
    <property type="entry name" value="Peptidase_aspartic_dom_sf"/>
</dbReference>
<protein>
    <recommendedName>
        <fullName evidence="4">Aspartyl protease</fullName>
    </recommendedName>
</protein>
<dbReference type="OrthoDB" id="7281214at2"/>